<dbReference type="InterPro" id="IPR000719">
    <property type="entry name" value="Prot_kinase_dom"/>
</dbReference>
<evidence type="ECO:0000256" key="3">
    <source>
        <dbReference type="ARBA" id="ARBA00022741"/>
    </source>
</evidence>
<dbReference type="GeneTree" id="ENSGT00940000160383"/>
<dbReference type="InParanoid" id="A0A803JN81"/>
<keyword evidence="2" id="KW-0808">Transferase</keyword>
<name>A0A803JN81_XENTR</name>
<dbReference type="Ensembl" id="ENSXETT00000109417">
    <property type="protein sequence ID" value="ENSXETP00000109427"/>
    <property type="gene ID" value="ENSXETG00000043739"/>
</dbReference>
<evidence type="ECO:0000256" key="5">
    <source>
        <dbReference type="ARBA" id="ARBA00022840"/>
    </source>
</evidence>
<keyword evidence="5" id="KW-0067">ATP-binding</keyword>
<accession>A0A803JN81</accession>
<reference evidence="7" key="2">
    <citation type="submission" date="2021-03" db="UniProtKB">
        <authorList>
            <consortium name="Ensembl"/>
        </authorList>
    </citation>
    <scope>IDENTIFICATION</scope>
</reference>
<dbReference type="Pfam" id="PF00069">
    <property type="entry name" value="Pkinase"/>
    <property type="match status" value="1"/>
</dbReference>
<dbReference type="PROSITE" id="PS50011">
    <property type="entry name" value="PROTEIN_KINASE_DOM"/>
    <property type="match status" value="1"/>
</dbReference>
<protein>
    <recommendedName>
        <fullName evidence="6">Protein kinase domain-containing protein</fullName>
    </recommendedName>
</protein>
<dbReference type="GO" id="GO:0005524">
    <property type="term" value="F:ATP binding"/>
    <property type="evidence" value="ECO:0007669"/>
    <property type="project" value="UniProtKB-KW"/>
</dbReference>
<dbReference type="SUPFAM" id="SSF56112">
    <property type="entry name" value="Protein kinase-like (PK-like)"/>
    <property type="match status" value="1"/>
</dbReference>
<evidence type="ECO:0000313" key="7">
    <source>
        <dbReference type="Ensembl" id="ENSXETP00000109427"/>
    </source>
</evidence>
<evidence type="ECO:0000259" key="6">
    <source>
        <dbReference type="PROSITE" id="PS50011"/>
    </source>
</evidence>
<evidence type="ECO:0000256" key="4">
    <source>
        <dbReference type="ARBA" id="ARBA00022777"/>
    </source>
</evidence>
<evidence type="ECO:0000256" key="1">
    <source>
        <dbReference type="ARBA" id="ARBA00022527"/>
    </source>
</evidence>
<dbReference type="GO" id="GO:0004674">
    <property type="term" value="F:protein serine/threonine kinase activity"/>
    <property type="evidence" value="ECO:0007669"/>
    <property type="project" value="UniProtKB-KW"/>
</dbReference>
<evidence type="ECO:0000256" key="2">
    <source>
        <dbReference type="ARBA" id="ARBA00022679"/>
    </source>
</evidence>
<feature type="domain" description="Protein kinase" evidence="6">
    <location>
        <begin position="1"/>
        <end position="88"/>
    </location>
</feature>
<organism evidence="7">
    <name type="scientific">Xenopus tropicalis</name>
    <name type="common">Western clawed frog</name>
    <name type="synonym">Silurana tropicalis</name>
    <dbReference type="NCBI Taxonomy" id="8364"/>
    <lineage>
        <taxon>Eukaryota</taxon>
        <taxon>Metazoa</taxon>
        <taxon>Chordata</taxon>
        <taxon>Craniata</taxon>
        <taxon>Vertebrata</taxon>
        <taxon>Euteleostomi</taxon>
        <taxon>Amphibia</taxon>
        <taxon>Batrachia</taxon>
        <taxon>Anura</taxon>
        <taxon>Pipoidea</taxon>
        <taxon>Pipidae</taxon>
        <taxon>Xenopodinae</taxon>
        <taxon>Xenopus</taxon>
        <taxon>Silurana</taxon>
    </lineage>
</organism>
<proteinExistence type="predicted"/>
<dbReference type="PANTHER" id="PTHR11584">
    <property type="entry name" value="SERINE/THREONINE PROTEIN KINASE"/>
    <property type="match status" value="1"/>
</dbReference>
<keyword evidence="1" id="KW-0723">Serine/threonine-protein kinase</keyword>
<dbReference type="AlphaFoldDB" id="A0A803JN81"/>
<keyword evidence="3" id="KW-0547">Nucleotide-binding</keyword>
<keyword evidence="4" id="KW-0418">Kinase</keyword>
<dbReference type="Gene3D" id="1.10.510.10">
    <property type="entry name" value="Transferase(Phosphotransferase) domain 1"/>
    <property type="match status" value="1"/>
</dbReference>
<dbReference type="PANTHER" id="PTHR11584:SF369">
    <property type="entry name" value="MITOGEN-ACTIVATED PROTEIN KINASE KINASE KINASE 19-RELATED"/>
    <property type="match status" value="1"/>
</dbReference>
<dbReference type="InterPro" id="IPR011009">
    <property type="entry name" value="Kinase-like_dom_sf"/>
</dbReference>
<sequence>MAPEVITESGHGKKSDIWSLGCTVFEMATGKPPLAHMNKMAAMFYIGAERGLMPTLPDHFSKNSRDFVNLCYFVQCVQSAKQLLRATV</sequence>
<reference evidence="7" key="1">
    <citation type="journal article" date="2010" name="Science">
        <title>The genome of the Western clawed frog Xenopus tropicalis.</title>
        <authorList>
            <person name="Hellsten U."/>
            <person name="Harland R.M."/>
            <person name="Gilchrist M.J."/>
            <person name="Hendrix D."/>
            <person name="Jurka J."/>
            <person name="Kapitonov V."/>
            <person name="Ovcharenko I."/>
            <person name="Putnam N.H."/>
            <person name="Shu S."/>
            <person name="Taher L."/>
            <person name="Blitz I.L."/>
            <person name="Blumberg B."/>
            <person name="Dichmann D.S."/>
            <person name="Dubchak I."/>
            <person name="Amaya E."/>
            <person name="Detter J.C."/>
            <person name="Fletcher R."/>
            <person name="Gerhard D.S."/>
            <person name="Goodstein D."/>
            <person name="Graves T."/>
            <person name="Grigoriev I.V."/>
            <person name="Grimwood J."/>
            <person name="Kawashima T."/>
            <person name="Lindquist E."/>
            <person name="Lucas S.M."/>
            <person name="Mead P.E."/>
            <person name="Mitros T."/>
            <person name="Ogino H."/>
            <person name="Ohta Y."/>
            <person name="Poliakov A.V."/>
            <person name="Pollet N."/>
            <person name="Robert J."/>
            <person name="Salamov A."/>
            <person name="Sater A.K."/>
            <person name="Schmutz J."/>
            <person name="Terry A."/>
            <person name="Vize P.D."/>
            <person name="Warren W.C."/>
            <person name="Wells D."/>
            <person name="Wills A."/>
            <person name="Wilson R.K."/>
            <person name="Zimmerman L.B."/>
            <person name="Zorn A.M."/>
            <person name="Grainger R."/>
            <person name="Grammer T."/>
            <person name="Khokha M.K."/>
            <person name="Richardson P.M."/>
            <person name="Rokhsar D.S."/>
        </authorList>
    </citation>
    <scope>NUCLEOTIDE SEQUENCE [LARGE SCALE GENOMIC DNA]</scope>
    <source>
        <strain evidence="7">Nigerian</strain>
    </source>
</reference>